<protein>
    <submittedName>
        <fullName evidence="4">N-acetyltransferase</fullName>
    </submittedName>
</protein>
<keyword evidence="1 4" id="KW-0808">Transferase</keyword>
<comment type="caution">
    <text evidence="4">The sequence shown here is derived from an EMBL/GenBank/DDBJ whole genome shotgun (WGS) entry which is preliminary data.</text>
</comment>
<dbReference type="Gene3D" id="3.40.630.30">
    <property type="match status" value="1"/>
</dbReference>
<dbReference type="PROSITE" id="PS51186">
    <property type="entry name" value="GNAT"/>
    <property type="match status" value="1"/>
</dbReference>
<keyword evidence="5" id="KW-1185">Reference proteome</keyword>
<dbReference type="Pfam" id="PF00583">
    <property type="entry name" value="Acetyltransf_1"/>
    <property type="match status" value="1"/>
</dbReference>
<dbReference type="CDD" id="cd04301">
    <property type="entry name" value="NAT_SF"/>
    <property type="match status" value="1"/>
</dbReference>
<keyword evidence="2" id="KW-0012">Acyltransferase</keyword>
<evidence type="ECO:0000313" key="4">
    <source>
        <dbReference type="EMBL" id="RSK25006.1"/>
    </source>
</evidence>
<dbReference type="GO" id="GO:0016747">
    <property type="term" value="F:acyltransferase activity, transferring groups other than amino-acyl groups"/>
    <property type="evidence" value="ECO:0007669"/>
    <property type="project" value="InterPro"/>
</dbReference>
<feature type="domain" description="N-acetyltransferase" evidence="3">
    <location>
        <begin position="1"/>
        <end position="157"/>
    </location>
</feature>
<dbReference type="PANTHER" id="PTHR43072:SF23">
    <property type="entry name" value="UPF0039 PROTEIN C11D3.02C"/>
    <property type="match status" value="1"/>
</dbReference>
<evidence type="ECO:0000259" key="3">
    <source>
        <dbReference type="PROSITE" id="PS51186"/>
    </source>
</evidence>
<dbReference type="PANTHER" id="PTHR43072">
    <property type="entry name" value="N-ACETYLTRANSFERASE"/>
    <property type="match status" value="1"/>
</dbReference>
<evidence type="ECO:0000256" key="2">
    <source>
        <dbReference type="ARBA" id="ARBA00023315"/>
    </source>
</evidence>
<organism evidence="4 5">
    <name type="scientific">Hymenobacter metallilatus</name>
    <dbReference type="NCBI Taxonomy" id="2493666"/>
    <lineage>
        <taxon>Bacteria</taxon>
        <taxon>Pseudomonadati</taxon>
        <taxon>Bacteroidota</taxon>
        <taxon>Cytophagia</taxon>
        <taxon>Cytophagales</taxon>
        <taxon>Hymenobacteraceae</taxon>
        <taxon>Hymenobacter</taxon>
    </lineage>
</organism>
<dbReference type="RefSeq" id="WP_125433147.1">
    <property type="nucleotide sequence ID" value="NZ_RWIS01000014.1"/>
</dbReference>
<dbReference type="SUPFAM" id="SSF55729">
    <property type="entry name" value="Acyl-CoA N-acyltransferases (Nat)"/>
    <property type="match status" value="1"/>
</dbReference>
<accession>A0A3R9N4C5</accession>
<reference evidence="4 5" key="1">
    <citation type="submission" date="2018-12" db="EMBL/GenBank/DDBJ databases">
        <authorList>
            <person name="Feng G."/>
            <person name="Zhu H."/>
        </authorList>
    </citation>
    <scope>NUCLEOTIDE SEQUENCE [LARGE SCALE GENOMIC DNA]</scope>
    <source>
        <strain evidence="4 5">9PBR-2</strain>
    </source>
</reference>
<dbReference type="Proteomes" id="UP000280066">
    <property type="component" value="Unassembled WGS sequence"/>
</dbReference>
<gene>
    <name evidence="4" type="ORF">EI290_18455</name>
</gene>
<name>A0A3R9N4C5_9BACT</name>
<evidence type="ECO:0000313" key="5">
    <source>
        <dbReference type="Proteomes" id="UP000280066"/>
    </source>
</evidence>
<dbReference type="AlphaFoldDB" id="A0A3R9N4C5"/>
<evidence type="ECO:0000256" key="1">
    <source>
        <dbReference type="ARBA" id="ARBA00022679"/>
    </source>
</evidence>
<dbReference type="OrthoDB" id="9799096at2"/>
<dbReference type="InterPro" id="IPR000182">
    <property type="entry name" value="GNAT_dom"/>
</dbReference>
<dbReference type="InterPro" id="IPR016181">
    <property type="entry name" value="Acyl_CoA_acyltransferase"/>
</dbReference>
<proteinExistence type="predicted"/>
<sequence>MQLLSMTAAHWPAVRRIYEQGVATGQATFQTEAPTWAEWDYAHLPHSRLVAVDAGYGGSGGVLGWAALSPVSSRCVYGGVAEVSVYVAADARGRGVGRELLAALSTESEAYGIWTLQASIFPENTTSISIHLGAGFREVGRRERIGQQHGLWRSTVLLERRSAVVGVEASPVPDAPSYLLSSPVHATA</sequence>
<dbReference type="EMBL" id="RWIS01000014">
    <property type="protein sequence ID" value="RSK25006.1"/>
    <property type="molecule type" value="Genomic_DNA"/>
</dbReference>